<reference evidence="2 3" key="1">
    <citation type="submission" date="2016-04" db="EMBL/GenBank/DDBJ databases">
        <title>Identification of putative biosynthetic pathways for the production of bioactive secondary metabolites by the marine actinomycete Kocuria kristinae RUTW2-3.</title>
        <authorList>
            <person name="Waterworth S.C."/>
            <person name="Walmsley T.A."/>
            <person name="Matongo T."/>
            <person name="Davies-Coleman M.T."/>
            <person name="Dorrington R.A."/>
        </authorList>
    </citation>
    <scope>NUCLEOTIDE SEQUENCE [LARGE SCALE GENOMIC DNA]</scope>
    <source>
        <strain evidence="2 3">RUTW4-5</strain>
    </source>
</reference>
<dbReference type="AlphaFoldDB" id="A0A657IXL8"/>
<evidence type="ECO:0000313" key="3">
    <source>
        <dbReference type="Proteomes" id="UP000092021"/>
    </source>
</evidence>
<keyword evidence="1" id="KW-1133">Transmembrane helix</keyword>
<keyword evidence="1" id="KW-0812">Transmembrane</keyword>
<feature type="transmembrane region" description="Helical" evidence="1">
    <location>
        <begin position="51"/>
        <end position="70"/>
    </location>
</feature>
<organism evidence="2 3">
    <name type="scientific">Rothia kristinae</name>
    <dbReference type="NCBI Taxonomy" id="37923"/>
    <lineage>
        <taxon>Bacteria</taxon>
        <taxon>Bacillati</taxon>
        <taxon>Actinomycetota</taxon>
        <taxon>Actinomycetes</taxon>
        <taxon>Micrococcales</taxon>
        <taxon>Micrococcaceae</taxon>
        <taxon>Rothia</taxon>
    </lineage>
</organism>
<accession>A0A657IXL8</accession>
<protein>
    <submittedName>
        <fullName evidence="2">Uncharacterized protein</fullName>
    </submittedName>
</protein>
<dbReference type="EMBL" id="LWGZ01000124">
    <property type="protein sequence ID" value="OAX67714.1"/>
    <property type="molecule type" value="Genomic_DNA"/>
</dbReference>
<sequence>MVGLLLGFLGTMLHASVAYFDGWYLPWGAILAVLGVFTGTVWTAGYTRRRGMTLVPGLAAFAVVGFFTLARSDSRLVIRPWRPRSGWPGSSGPWARWLATAVGVVVADRHRACAASALRARAPPTALTTLTPAVTGRHRPQ</sequence>
<dbReference type="Proteomes" id="UP000092021">
    <property type="component" value="Unassembled WGS sequence"/>
</dbReference>
<evidence type="ECO:0000313" key="2">
    <source>
        <dbReference type="EMBL" id="OAX67714.1"/>
    </source>
</evidence>
<feature type="transmembrane region" description="Helical" evidence="1">
    <location>
        <begin position="25"/>
        <end position="44"/>
    </location>
</feature>
<name>A0A657IXL8_9MICC</name>
<gene>
    <name evidence="2" type="ORF">A5N15_01495</name>
</gene>
<evidence type="ECO:0000256" key="1">
    <source>
        <dbReference type="SAM" id="Phobius"/>
    </source>
</evidence>
<keyword evidence="1" id="KW-0472">Membrane</keyword>
<comment type="caution">
    <text evidence="2">The sequence shown here is derived from an EMBL/GenBank/DDBJ whole genome shotgun (WGS) entry which is preliminary data.</text>
</comment>
<proteinExistence type="predicted"/>